<evidence type="ECO:0000313" key="2">
    <source>
        <dbReference type="EMBL" id="EGT38705.1"/>
    </source>
</evidence>
<feature type="transmembrane region" description="Helical" evidence="1">
    <location>
        <begin position="37"/>
        <end position="64"/>
    </location>
</feature>
<dbReference type="PANTHER" id="PTHR31562">
    <property type="entry name" value="PROTEIN CBG18972"/>
    <property type="match status" value="1"/>
</dbReference>
<dbReference type="Pfam" id="PF03314">
    <property type="entry name" value="DUF273"/>
    <property type="match status" value="1"/>
</dbReference>
<dbReference type="eggNOG" id="ENOG502SE55">
    <property type="taxonomic scope" value="Eukaryota"/>
</dbReference>
<proteinExistence type="predicted"/>
<dbReference type="InterPro" id="IPR004988">
    <property type="entry name" value="DUF273"/>
</dbReference>
<dbReference type="PANTHER" id="PTHR31562:SF13">
    <property type="entry name" value="NUCLEOTID_TRANS DOMAIN-CONTAINING PROTEIN-RELATED"/>
    <property type="match status" value="1"/>
</dbReference>
<keyword evidence="3" id="KW-1185">Reference proteome</keyword>
<dbReference type="Proteomes" id="UP000008068">
    <property type="component" value="Unassembled WGS sequence"/>
</dbReference>
<keyword evidence="1" id="KW-0472">Membrane</keyword>
<reference evidence="3" key="1">
    <citation type="submission" date="2011-07" db="EMBL/GenBank/DDBJ databases">
        <authorList>
            <consortium name="Caenorhabditis brenneri Sequencing and Analysis Consortium"/>
            <person name="Wilson R.K."/>
        </authorList>
    </citation>
    <scope>NUCLEOTIDE SEQUENCE [LARGE SCALE GENOMIC DNA]</scope>
    <source>
        <strain evidence="3">PB2801</strain>
    </source>
</reference>
<accession>G0NWA1</accession>
<keyword evidence="1" id="KW-0812">Transmembrane</keyword>
<name>G0NWA1_CAEBE</name>
<organism evidence="3">
    <name type="scientific">Caenorhabditis brenneri</name>
    <name type="common">Nematode worm</name>
    <dbReference type="NCBI Taxonomy" id="135651"/>
    <lineage>
        <taxon>Eukaryota</taxon>
        <taxon>Metazoa</taxon>
        <taxon>Ecdysozoa</taxon>
        <taxon>Nematoda</taxon>
        <taxon>Chromadorea</taxon>
        <taxon>Rhabditida</taxon>
        <taxon>Rhabditina</taxon>
        <taxon>Rhabditomorpha</taxon>
        <taxon>Rhabditoidea</taxon>
        <taxon>Rhabditidae</taxon>
        <taxon>Peloderinae</taxon>
        <taxon>Caenorhabditis</taxon>
    </lineage>
</organism>
<dbReference type="HOGENOM" id="CLU_1125368_0_0_1"/>
<dbReference type="AlphaFoldDB" id="G0NWA1"/>
<dbReference type="EMBL" id="GL379963">
    <property type="protein sequence ID" value="EGT38705.1"/>
    <property type="molecule type" value="Genomic_DNA"/>
</dbReference>
<evidence type="ECO:0000256" key="1">
    <source>
        <dbReference type="SAM" id="Phobius"/>
    </source>
</evidence>
<dbReference type="OrthoDB" id="407658at2759"/>
<evidence type="ECO:0000313" key="3">
    <source>
        <dbReference type="Proteomes" id="UP000008068"/>
    </source>
</evidence>
<keyword evidence="1" id="KW-1133">Transmembrane helix</keyword>
<sequence>MRKRISLSELGSVKNVILSAADLLVSFFRIYENPKTFVMVFCSMKTVIGGLLFLTSLFLCYISWPAWTDSDNSSSSLEFLYRISYPIIQKSENPVNISAENIAIVIILTEDAKRNDYKVSIDFLDEKYDITFYNRHSEQEVAAGSYFVQNTTYSLNLLSDFANYKPRLPAGNVHGTDNDATHIFLAEKLFPQSTIEIESCRGALENSRMLINKLAYTSCIRNIIGEDTDFGEVSVLKKITATSIVKK</sequence>
<protein>
    <submittedName>
        <fullName evidence="2">Uncharacterized protein</fullName>
    </submittedName>
</protein>
<gene>
    <name evidence="2" type="ORF">CAEBREN_20524</name>
</gene>
<dbReference type="InParanoid" id="G0NWA1"/>